<dbReference type="Proteomes" id="UP001159075">
    <property type="component" value="Unassembled WGS sequence"/>
</dbReference>
<proteinExistence type="predicted"/>
<reference evidence="1 2" key="1">
    <citation type="submission" date="2022-09" db="EMBL/GenBank/DDBJ databases">
        <title>The outer-membrane cytochrome OmcA is essential for infection of Shewanella oneidensis by a zebrafish-associated bacteriophage.</title>
        <authorList>
            <person name="Grenfell A.W."/>
            <person name="Intile P."/>
            <person name="Mcfarlane J."/>
            <person name="Leung D."/>
            <person name="Abdalla K."/>
            <person name="Wold M."/>
            <person name="Kees E."/>
            <person name="Gralnick J."/>
        </authorList>
    </citation>
    <scope>NUCLEOTIDE SEQUENCE [LARGE SCALE GENOMIC DNA]</scope>
    <source>
        <strain evidence="1 2">NF-5</strain>
    </source>
</reference>
<name>A0ABT6UBN9_9GAMM</name>
<protein>
    <submittedName>
        <fullName evidence="1">Uncharacterized protein</fullName>
    </submittedName>
</protein>
<evidence type="ECO:0000313" key="1">
    <source>
        <dbReference type="EMBL" id="MDI5830714.1"/>
    </source>
</evidence>
<evidence type="ECO:0000313" key="2">
    <source>
        <dbReference type="Proteomes" id="UP001159075"/>
    </source>
</evidence>
<accession>A0ABT6UBN9</accession>
<dbReference type="RefSeq" id="WP_282679056.1">
    <property type="nucleotide sequence ID" value="NZ_JAOTLW010000003.1"/>
</dbReference>
<dbReference type="EMBL" id="JAOTLW010000003">
    <property type="protein sequence ID" value="MDI5830714.1"/>
    <property type="molecule type" value="Genomic_DNA"/>
</dbReference>
<organism evidence="1 2">
    <name type="scientific">Shewanella xiamenensis</name>
    <dbReference type="NCBI Taxonomy" id="332186"/>
    <lineage>
        <taxon>Bacteria</taxon>
        <taxon>Pseudomonadati</taxon>
        <taxon>Pseudomonadota</taxon>
        <taxon>Gammaproteobacteria</taxon>
        <taxon>Alteromonadales</taxon>
        <taxon>Shewanellaceae</taxon>
        <taxon>Shewanella</taxon>
    </lineage>
</organism>
<sequence length="171" mass="19293">MLIATIIAAAFSTNNVEASLLSSPKVEILDCKQRQCPEMVALAECLNQIEEVLLGFRTYYYEICNGGELSPDQYTKLVSLESIWKGRSELSKAFWQEHSEQIKLSAGAEAYDLLRKSVVANVQLHRVIENVTSFYAEQLGFTEIVNETHFHPTAEFWQAATDASNQVYGRH</sequence>
<comment type="caution">
    <text evidence="1">The sequence shown here is derived from an EMBL/GenBank/DDBJ whole genome shotgun (WGS) entry which is preliminary data.</text>
</comment>
<gene>
    <name evidence="1" type="ORF">ODY93_03975</name>
</gene>
<keyword evidence="2" id="KW-1185">Reference proteome</keyword>